<evidence type="ECO:0000256" key="5">
    <source>
        <dbReference type="SAM" id="MobiDB-lite"/>
    </source>
</evidence>
<feature type="domain" description="Epoxide hydrolase N-terminal" evidence="6">
    <location>
        <begin position="49"/>
        <end position="164"/>
    </location>
</feature>
<comment type="similarity">
    <text evidence="1">Belongs to the peptidase S33 family.</text>
</comment>
<dbReference type="InterPro" id="IPR029058">
    <property type="entry name" value="AB_hydrolase_fold"/>
</dbReference>
<name>A0A7W4TQU4_KINRA</name>
<dbReference type="PANTHER" id="PTHR21661">
    <property type="entry name" value="EPOXIDE HYDROLASE 1-RELATED"/>
    <property type="match status" value="1"/>
</dbReference>
<dbReference type="PRINTS" id="PR00412">
    <property type="entry name" value="EPOXHYDRLASE"/>
</dbReference>
<evidence type="ECO:0000313" key="7">
    <source>
        <dbReference type="EMBL" id="MBB2903426.1"/>
    </source>
</evidence>
<evidence type="ECO:0000256" key="2">
    <source>
        <dbReference type="ARBA" id="ARBA00022797"/>
    </source>
</evidence>
<reference evidence="7 8" key="1">
    <citation type="submission" date="2020-08" db="EMBL/GenBank/DDBJ databases">
        <title>The Agave Microbiome: Exploring the role of microbial communities in plant adaptations to desert environments.</title>
        <authorList>
            <person name="Partida-Martinez L.P."/>
        </authorList>
    </citation>
    <scope>NUCLEOTIDE SEQUENCE [LARGE SCALE GENOMIC DNA]</scope>
    <source>
        <strain evidence="7 8">AS2.23</strain>
    </source>
</reference>
<dbReference type="InterPro" id="IPR000639">
    <property type="entry name" value="Epox_hydrolase-like"/>
</dbReference>
<dbReference type="EMBL" id="JACHVY010000008">
    <property type="protein sequence ID" value="MBB2903426.1"/>
    <property type="molecule type" value="Genomic_DNA"/>
</dbReference>
<dbReference type="InterPro" id="IPR016292">
    <property type="entry name" value="Epoxide_hydrolase"/>
</dbReference>
<proteinExistence type="inferred from homology"/>
<dbReference type="PIRSF" id="PIRSF001112">
    <property type="entry name" value="Epoxide_hydrolase"/>
    <property type="match status" value="1"/>
</dbReference>
<feature type="compositionally biased region" description="Low complexity" evidence="5">
    <location>
        <begin position="1"/>
        <end position="26"/>
    </location>
</feature>
<feature type="compositionally biased region" description="Polar residues" evidence="5">
    <location>
        <begin position="27"/>
        <end position="38"/>
    </location>
</feature>
<protein>
    <submittedName>
        <fullName evidence="7">Pimeloyl-ACP methyl ester carboxylesterase</fullName>
    </submittedName>
</protein>
<dbReference type="Pfam" id="PF06441">
    <property type="entry name" value="EHN"/>
    <property type="match status" value="1"/>
</dbReference>
<accession>A0A7W4TQU4</accession>
<evidence type="ECO:0000256" key="3">
    <source>
        <dbReference type="ARBA" id="ARBA00022801"/>
    </source>
</evidence>
<dbReference type="Gene3D" id="3.40.50.1820">
    <property type="entry name" value="alpha/beta hydrolase"/>
    <property type="match status" value="1"/>
</dbReference>
<keyword evidence="3" id="KW-0378">Hydrolase</keyword>
<dbReference type="PANTHER" id="PTHR21661:SF35">
    <property type="entry name" value="EPOXIDE HYDROLASE"/>
    <property type="match status" value="1"/>
</dbReference>
<dbReference type="InterPro" id="IPR010497">
    <property type="entry name" value="Epoxide_hydro_N"/>
</dbReference>
<dbReference type="AlphaFoldDB" id="A0A7W4TQU4"/>
<dbReference type="SUPFAM" id="SSF53474">
    <property type="entry name" value="alpha/beta-Hydrolases"/>
    <property type="match status" value="1"/>
</dbReference>
<dbReference type="GO" id="GO:0097176">
    <property type="term" value="P:epoxide metabolic process"/>
    <property type="evidence" value="ECO:0007669"/>
    <property type="project" value="TreeGrafter"/>
</dbReference>
<comment type="caution">
    <text evidence="7">The sequence shown here is derived from an EMBL/GenBank/DDBJ whole genome shotgun (WGS) entry which is preliminary data.</text>
</comment>
<feature type="active site" description="Proton donor" evidence="4">
    <location>
        <position position="360"/>
    </location>
</feature>
<feature type="region of interest" description="Disordered" evidence="5">
    <location>
        <begin position="1"/>
        <end position="46"/>
    </location>
</feature>
<keyword evidence="2" id="KW-0058">Aromatic hydrocarbons catabolism</keyword>
<evidence type="ECO:0000259" key="6">
    <source>
        <dbReference type="Pfam" id="PF06441"/>
    </source>
</evidence>
<reference evidence="7 8" key="2">
    <citation type="submission" date="2020-08" db="EMBL/GenBank/DDBJ databases">
        <authorList>
            <person name="Partida-Martinez L."/>
            <person name="Huntemann M."/>
            <person name="Clum A."/>
            <person name="Wang J."/>
            <person name="Palaniappan K."/>
            <person name="Ritter S."/>
            <person name="Chen I.-M."/>
            <person name="Stamatis D."/>
            <person name="Reddy T."/>
            <person name="O'Malley R."/>
            <person name="Daum C."/>
            <person name="Shapiro N."/>
            <person name="Ivanova N."/>
            <person name="Kyrpides N."/>
            <person name="Woyke T."/>
        </authorList>
    </citation>
    <scope>NUCLEOTIDE SEQUENCE [LARGE SCALE GENOMIC DNA]</scope>
    <source>
        <strain evidence="7 8">AS2.23</strain>
    </source>
</reference>
<feature type="active site" description="Proton acceptor" evidence="4">
    <location>
        <position position="413"/>
    </location>
</feature>
<evidence type="ECO:0000313" key="8">
    <source>
        <dbReference type="Proteomes" id="UP000533269"/>
    </source>
</evidence>
<dbReference type="Proteomes" id="UP000533269">
    <property type="component" value="Unassembled WGS sequence"/>
</dbReference>
<sequence>MSNSADAGTTPETATETAGGTAVDTTSKTTVEDGTTTPVDRRPVDHPLVEVPDAELEDLRARLRSTRWAAPWPAPGREPWQAGTDGDELRRLVAYWADGYDWRRYEARINALPSHVADIDGTRIHYLRFDAERGQEDQGDQGGRGARRALPIVLTNGWPSTFYELVELAQRLSAPSRFGGDPRDAFTVIVPSLPGFTFSTQRPSLDRALPTHELWHRLVHDVLGFPRYGAHGGDLGAGITGWLAQAHPEAVVGIHLLDVDRTPPADATGLTAEERAYLDAMATWSAEEGAYAHQHSTRPLTLAQALSDSPSGLLAWILEKYRAWSDCGGQVSSRFSDDFLLTQASLYWFTATISTSLRPYYERAHDLAPTLDRVQVPTAVAVFPADLGAAPPPSWVRRRYDLARYTTMPRGGHFAAHEEPEVLAEDITAFFRTLSPQVVQHP</sequence>
<evidence type="ECO:0000256" key="1">
    <source>
        <dbReference type="ARBA" id="ARBA00010088"/>
    </source>
</evidence>
<organism evidence="7 8">
    <name type="scientific">Kineococcus radiotolerans</name>
    <dbReference type="NCBI Taxonomy" id="131568"/>
    <lineage>
        <taxon>Bacteria</taxon>
        <taxon>Bacillati</taxon>
        <taxon>Actinomycetota</taxon>
        <taxon>Actinomycetes</taxon>
        <taxon>Kineosporiales</taxon>
        <taxon>Kineosporiaceae</taxon>
        <taxon>Kineococcus</taxon>
    </lineage>
</organism>
<gene>
    <name evidence="7" type="ORF">FHR75_004268</name>
</gene>
<evidence type="ECO:0000256" key="4">
    <source>
        <dbReference type="PIRSR" id="PIRSR001112-1"/>
    </source>
</evidence>
<feature type="active site" description="Nucleophile" evidence="4">
    <location>
        <position position="234"/>
    </location>
</feature>
<dbReference type="GO" id="GO:0004301">
    <property type="term" value="F:epoxide hydrolase activity"/>
    <property type="evidence" value="ECO:0007669"/>
    <property type="project" value="TreeGrafter"/>
</dbReference>